<dbReference type="CDD" id="cd15886">
    <property type="entry name" value="SNARE_SEC9N"/>
    <property type="match status" value="1"/>
</dbReference>
<feature type="domain" description="YDG" evidence="5">
    <location>
        <begin position="476"/>
        <end position="630"/>
    </location>
</feature>
<dbReference type="InterPro" id="IPR003105">
    <property type="entry name" value="SRA_YDG"/>
</dbReference>
<dbReference type="GO" id="GO:0061630">
    <property type="term" value="F:ubiquitin protein ligase activity"/>
    <property type="evidence" value="ECO:0007669"/>
    <property type="project" value="TreeGrafter"/>
</dbReference>
<gene>
    <name evidence="6" type="ORF">EST38_g2894</name>
</gene>
<dbReference type="OrthoDB" id="18679at2759"/>
<feature type="compositionally biased region" description="Basic residues" evidence="3">
    <location>
        <begin position="377"/>
        <end position="389"/>
    </location>
</feature>
<evidence type="ECO:0008006" key="8">
    <source>
        <dbReference type="Google" id="ProtNLM"/>
    </source>
</evidence>
<dbReference type="GO" id="GO:0044027">
    <property type="term" value="P:negative regulation of gene expression via chromosomal CpG island methylation"/>
    <property type="evidence" value="ECO:0007669"/>
    <property type="project" value="TreeGrafter"/>
</dbReference>
<dbReference type="InterPro" id="IPR015947">
    <property type="entry name" value="PUA-like_sf"/>
</dbReference>
<dbReference type="FunFam" id="2.30.280.10:FF:000005">
    <property type="entry name" value="E3 ubiquitin-protein ligase UHRF1"/>
    <property type="match status" value="1"/>
</dbReference>
<evidence type="ECO:0000259" key="4">
    <source>
        <dbReference type="PROSITE" id="PS50192"/>
    </source>
</evidence>
<dbReference type="PANTHER" id="PTHR14140">
    <property type="entry name" value="E3 UBIQUITIN-PROTEIN LIGASE UHRF-RELATED"/>
    <property type="match status" value="1"/>
</dbReference>
<evidence type="ECO:0000259" key="5">
    <source>
        <dbReference type="PROSITE" id="PS51015"/>
    </source>
</evidence>
<proteinExistence type="predicted"/>
<evidence type="ECO:0000256" key="3">
    <source>
        <dbReference type="SAM" id="MobiDB-lite"/>
    </source>
</evidence>
<evidence type="ECO:0000313" key="7">
    <source>
        <dbReference type="Proteomes" id="UP000290288"/>
    </source>
</evidence>
<dbReference type="SMART" id="SM00466">
    <property type="entry name" value="SRA"/>
    <property type="match status" value="1"/>
</dbReference>
<dbReference type="EMBL" id="SDEE01000056">
    <property type="protein sequence ID" value="RXW22961.1"/>
    <property type="molecule type" value="Genomic_DNA"/>
</dbReference>
<dbReference type="InterPro" id="IPR036987">
    <property type="entry name" value="SRA-YDG_sf"/>
</dbReference>
<dbReference type="AlphaFoldDB" id="A0A4Q2DTK1"/>
<dbReference type="InterPro" id="IPR045134">
    <property type="entry name" value="UHRF1/2-like"/>
</dbReference>
<feature type="region of interest" description="Disordered" evidence="3">
    <location>
        <begin position="1"/>
        <end position="134"/>
    </location>
</feature>
<dbReference type="STRING" id="2316362.A0A4Q2DTK1"/>
<feature type="region of interest" description="Disordered" evidence="3">
    <location>
        <begin position="221"/>
        <end position="304"/>
    </location>
</feature>
<feature type="region of interest" description="Disordered" evidence="3">
    <location>
        <begin position="324"/>
        <end position="351"/>
    </location>
</feature>
<evidence type="ECO:0000256" key="1">
    <source>
        <dbReference type="ARBA" id="ARBA00023242"/>
    </source>
</evidence>
<feature type="compositionally biased region" description="Acidic residues" evidence="3">
    <location>
        <begin position="644"/>
        <end position="678"/>
    </location>
</feature>
<sequence>MSWFKKKDANAIPPVQQPSSNPPPSSQPRYAPQTQPYAPSWDGGRNDSVAYEYSARGGGRVAEPQLDSNSFGDRYNRNRGIGDSYSRGGGEAERDRNELLSGYNPQKSGGSGRFFDGPDISSGNPPGQETEDDVEGIKTQTRFVKQESVNSTRNALRMAREAEETARNTLSRLGDQSEKLANTERHLDVSKGHAQRAEDKTDELKQLNKSIFRPVITWNKDGKRAAQEAKVQSRYDEERDEREKAMMDIRESQNRLGKATAYDSEGLTGGSGRFRTAEQQSSRKEQRKRFQFEKSASDDELEDELDDNLDEIGDAVKRLKSLGMTMGQELDSQNTRIERIDGKAGGLDNRLFRNTERNKALLQKLGLDTPLIEPKEKPRKKAATNNKKRKAEEVEPSQRDGEPNDSEEPAAKVKKTEAPEEGVRRSSRTAGKKVDYKGEIQRSQVVTLSSKKVRDGMGPLGSEAGDKRKHSPKVYGSIPGVAVGTWWEKRQGCSIDAIHAPLVGGISGGKDGAYSVALSGGYDDDVDLGYAFTYTGSGGRDLKGTKTNPKNLRTAPQSSDQTFENTFNKMLKRSSETHKPVRVIRGYKLKSKYAPSEGYRYDGLYVVEQAWIENGNNPKGYLVCKYAFKRLPNQPPLPVRDLDAEGSSEQDGDDEDAENAENGNEEDEESDEQDEENA</sequence>
<dbReference type="GO" id="GO:0016567">
    <property type="term" value="P:protein ubiquitination"/>
    <property type="evidence" value="ECO:0007669"/>
    <property type="project" value="TreeGrafter"/>
</dbReference>
<dbReference type="PROSITE" id="PS50192">
    <property type="entry name" value="T_SNARE"/>
    <property type="match status" value="1"/>
</dbReference>
<feature type="compositionally biased region" description="Basic and acidic residues" evidence="3">
    <location>
        <begin position="390"/>
        <end position="402"/>
    </location>
</feature>
<dbReference type="Pfam" id="PF02182">
    <property type="entry name" value="SAD_SRA"/>
    <property type="match status" value="1"/>
</dbReference>
<dbReference type="Gene3D" id="1.20.5.110">
    <property type="match status" value="2"/>
</dbReference>
<comment type="caution">
    <text evidence="6">The sequence shown here is derived from an EMBL/GenBank/DDBJ whole genome shotgun (WGS) entry which is preliminary data.</text>
</comment>
<feature type="compositionally biased region" description="Basic and acidic residues" evidence="3">
    <location>
        <begin position="281"/>
        <end position="297"/>
    </location>
</feature>
<protein>
    <recommendedName>
        <fullName evidence="8">YDG domain-containing protein</fullName>
    </recommendedName>
</protein>
<feature type="region of interest" description="Disordered" evidence="3">
    <location>
        <begin position="633"/>
        <end position="678"/>
    </location>
</feature>
<comment type="subcellular location">
    <subcellularLocation>
        <location evidence="2">Nucleus</location>
    </subcellularLocation>
</comment>
<dbReference type="GO" id="GO:0005634">
    <property type="term" value="C:nucleus"/>
    <property type="evidence" value="ECO:0007669"/>
    <property type="project" value="UniProtKB-SubCell"/>
</dbReference>
<evidence type="ECO:0000256" key="2">
    <source>
        <dbReference type="PROSITE-ProRule" id="PRU00358"/>
    </source>
</evidence>
<feature type="compositionally biased region" description="Basic and acidic residues" evidence="3">
    <location>
        <begin position="409"/>
        <end position="424"/>
    </location>
</feature>
<dbReference type="PANTHER" id="PTHR14140:SF27">
    <property type="entry name" value="OS04G0289800 PROTEIN"/>
    <property type="match status" value="1"/>
</dbReference>
<keyword evidence="1 2" id="KW-0539">Nucleus</keyword>
<name>A0A4Q2DTK1_9AGAR</name>
<dbReference type="PROSITE" id="PS51015">
    <property type="entry name" value="YDG"/>
    <property type="match status" value="1"/>
</dbReference>
<feature type="compositionally biased region" description="Basic and acidic residues" evidence="3">
    <location>
        <begin position="221"/>
        <end position="253"/>
    </location>
</feature>
<reference evidence="6 7" key="1">
    <citation type="submission" date="2019-01" db="EMBL/GenBank/DDBJ databases">
        <title>Draft genome sequence of Psathyrella aberdarensis IHI B618.</title>
        <authorList>
            <person name="Buettner E."/>
            <person name="Kellner H."/>
        </authorList>
    </citation>
    <scope>NUCLEOTIDE SEQUENCE [LARGE SCALE GENOMIC DNA]</scope>
    <source>
        <strain evidence="6 7">IHI B618</strain>
    </source>
</reference>
<dbReference type="SMART" id="SM00397">
    <property type="entry name" value="t_SNARE"/>
    <property type="match status" value="2"/>
</dbReference>
<accession>A0A4Q2DTK1</accession>
<dbReference type="SUPFAM" id="SSF58038">
    <property type="entry name" value="SNARE fusion complex"/>
    <property type="match status" value="2"/>
</dbReference>
<keyword evidence="7" id="KW-1185">Reference proteome</keyword>
<evidence type="ECO:0000313" key="6">
    <source>
        <dbReference type="EMBL" id="RXW22961.1"/>
    </source>
</evidence>
<dbReference type="CDD" id="cd15857">
    <property type="entry name" value="SNARE_SEC9C"/>
    <property type="match status" value="1"/>
</dbReference>
<dbReference type="Gene3D" id="2.30.280.10">
    <property type="entry name" value="SRA-YDG"/>
    <property type="match status" value="1"/>
</dbReference>
<dbReference type="Proteomes" id="UP000290288">
    <property type="component" value="Unassembled WGS sequence"/>
</dbReference>
<feature type="compositionally biased region" description="Polar residues" evidence="3">
    <location>
        <begin position="441"/>
        <end position="450"/>
    </location>
</feature>
<feature type="domain" description="T-SNARE coiled-coil homology" evidence="4">
    <location>
        <begin position="299"/>
        <end position="361"/>
    </location>
</feature>
<dbReference type="InterPro" id="IPR000727">
    <property type="entry name" value="T_SNARE_dom"/>
</dbReference>
<organism evidence="6 7">
    <name type="scientific">Candolleomyces aberdarensis</name>
    <dbReference type="NCBI Taxonomy" id="2316362"/>
    <lineage>
        <taxon>Eukaryota</taxon>
        <taxon>Fungi</taxon>
        <taxon>Dikarya</taxon>
        <taxon>Basidiomycota</taxon>
        <taxon>Agaricomycotina</taxon>
        <taxon>Agaricomycetes</taxon>
        <taxon>Agaricomycetidae</taxon>
        <taxon>Agaricales</taxon>
        <taxon>Agaricineae</taxon>
        <taxon>Psathyrellaceae</taxon>
        <taxon>Candolleomyces</taxon>
    </lineage>
</organism>
<dbReference type="SUPFAM" id="SSF88697">
    <property type="entry name" value="PUA domain-like"/>
    <property type="match status" value="1"/>
</dbReference>
<feature type="region of interest" description="Disordered" evidence="3">
    <location>
        <begin position="364"/>
        <end position="472"/>
    </location>
</feature>